<feature type="transmembrane region" description="Helical" evidence="1">
    <location>
        <begin position="325"/>
        <end position="347"/>
    </location>
</feature>
<evidence type="ECO:0000313" key="3">
    <source>
        <dbReference type="Proteomes" id="UP000825483"/>
    </source>
</evidence>
<proteinExistence type="predicted"/>
<dbReference type="EMBL" id="BPUB01000003">
    <property type="protein sequence ID" value="GJG60292.1"/>
    <property type="molecule type" value="Genomic_DNA"/>
</dbReference>
<comment type="caution">
    <text evidence="2">The sequence shown here is derived from an EMBL/GenBank/DDBJ whole genome shotgun (WGS) entry which is preliminary data.</text>
</comment>
<keyword evidence="3" id="KW-1185">Reference proteome</keyword>
<evidence type="ECO:0000313" key="2">
    <source>
        <dbReference type="EMBL" id="GJG60292.1"/>
    </source>
</evidence>
<organism evidence="2 3">
    <name type="scientific">Prevotella lacticifex</name>
    <dbReference type="NCBI Taxonomy" id="2854755"/>
    <lineage>
        <taxon>Bacteria</taxon>
        <taxon>Pseudomonadati</taxon>
        <taxon>Bacteroidota</taxon>
        <taxon>Bacteroidia</taxon>
        <taxon>Bacteroidales</taxon>
        <taxon>Prevotellaceae</taxon>
        <taxon>Prevotella</taxon>
    </lineage>
</organism>
<keyword evidence="1" id="KW-0812">Transmembrane</keyword>
<keyword evidence="1" id="KW-0472">Membrane</keyword>
<name>A0A9R1CXZ3_9BACT</name>
<sequence length="494" mass="56662">MAEKHPDSALTILNKINQAKLSNKELAIYSLVYTIAQDKSGLDVDNDSLLRIAYNWYNAKPDDSLYAICEYYMGKYYALNDSSEKALKCFSNSMKSAKQQCDSITLSLALQRSSAIIRTYDPNLAIKYAKECVSLYNNAKGATNVNKVYSILNLAECLSYKNGTLNVCISLAKKAIHISINEKDSSAIADSYQDLCEFYSLENYSDSSILAAKLAYRYRNKYDVPAILSYAQALYMTDSLKQASILLNTIKADDYQQYGDYIYSLKRLIAMNEQKYDEANTFADSSEIYLTRKNNTNLAAKDRYYKLLINKETARLIAQEKSKRITILSIAAFVIAIVVVIFIIFLSKQKRQELEEKNKQSQNLLRTEITHKNTQLTTIRNFLEHKIDIMGKLEKIKTSSKRNVDFKKEDWDEMEIFLNNTDDEFVERIKNQYPALTSKDVHFIMLVRLKVPISVIATIYHIEGKSVRQKLFLIKSKIGLKNSKISAKEFIENF</sequence>
<evidence type="ECO:0000256" key="1">
    <source>
        <dbReference type="SAM" id="Phobius"/>
    </source>
</evidence>
<keyword evidence="1" id="KW-1133">Transmembrane helix</keyword>
<reference evidence="2" key="1">
    <citation type="journal article" date="2022" name="Int. J. Syst. Evol. Microbiol.">
        <title>Prevotella lacticifex sp. nov., isolated from the rumen of cows.</title>
        <authorList>
            <person name="Shinkai T."/>
            <person name="Ikeyama N."/>
            <person name="Kumagai M."/>
            <person name="Ohmori H."/>
            <person name="Sakamoto M."/>
            <person name="Ohkuma M."/>
            <person name="Mitsumori M."/>
        </authorList>
    </citation>
    <scope>NUCLEOTIDE SEQUENCE</scope>
    <source>
        <strain evidence="2">R5076</strain>
    </source>
</reference>
<dbReference type="Proteomes" id="UP000825483">
    <property type="component" value="Unassembled WGS sequence"/>
</dbReference>
<accession>A0A9R1CXZ3</accession>
<evidence type="ECO:0008006" key="4">
    <source>
        <dbReference type="Google" id="ProtNLM"/>
    </source>
</evidence>
<dbReference type="AlphaFoldDB" id="A0A9R1CXZ3"/>
<gene>
    <name evidence="2" type="ORF">PRLR5076_31430</name>
</gene>
<protein>
    <recommendedName>
        <fullName evidence="4">Tetratricopeptide repeat protein</fullName>
    </recommendedName>
</protein>